<evidence type="ECO:0000256" key="1">
    <source>
        <dbReference type="SAM" id="MobiDB-lite"/>
    </source>
</evidence>
<gene>
    <name evidence="4" type="ORF">FGK64_13425</name>
</gene>
<keyword evidence="4" id="KW-0378">Hydrolase</keyword>
<evidence type="ECO:0000313" key="4">
    <source>
        <dbReference type="EMBL" id="TMV11293.1"/>
    </source>
</evidence>
<dbReference type="RefSeq" id="WP_138864359.1">
    <property type="nucleotide sequence ID" value="NZ_VCPC01000003.1"/>
</dbReference>
<evidence type="ECO:0000313" key="5">
    <source>
        <dbReference type="Proteomes" id="UP001191082"/>
    </source>
</evidence>
<dbReference type="EMBL" id="VCPC01000003">
    <property type="protein sequence ID" value="TMV11293.1"/>
    <property type="molecule type" value="Genomic_DNA"/>
</dbReference>
<keyword evidence="4" id="KW-0540">Nuclease</keyword>
<organism evidence="4 5">
    <name type="scientific">Arenibacterium halophilum</name>
    <dbReference type="NCBI Taxonomy" id="2583821"/>
    <lineage>
        <taxon>Bacteria</taxon>
        <taxon>Pseudomonadati</taxon>
        <taxon>Pseudomonadota</taxon>
        <taxon>Alphaproteobacteria</taxon>
        <taxon>Rhodobacterales</taxon>
        <taxon>Paracoccaceae</taxon>
        <taxon>Arenibacterium</taxon>
    </lineage>
</organism>
<accession>A0ABY2X7I4</accession>
<dbReference type="InterPro" id="IPR005135">
    <property type="entry name" value="Endo/exonuclease/phosphatase"/>
</dbReference>
<dbReference type="SUPFAM" id="SSF56219">
    <property type="entry name" value="DNase I-like"/>
    <property type="match status" value="1"/>
</dbReference>
<feature type="domain" description="Endonuclease/exonuclease/phosphatase" evidence="3">
    <location>
        <begin position="28"/>
        <end position="353"/>
    </location>
</feature>
<dbReference type="InterPro" id="IPR036691">
    <property type="entry name" value="Endo/exonu/phosph_ase_sf"/>
</dbReference>
<dbReference type="Proteomes" id="UP001191082">
    <property type="component" value="Unassembled WGS sequence"/>
</dbReference>
<name>A0ABY2X7I4_9RHOB</name>
<reference evidence="4 5" key="1">
    <citation type="submission" date="2019-05" db="EMBL/GenBank/DDBJ databases">
        <title>Marivita sp. nov. isolated from sea sediment.</title>
        <authorList>
            <person name="Kim W."/>
        </authorList>
    </citation>
    <scope>NUCLEOTIDE SEQUENCE [LARGE SCALE GENOMIC DNA]</scope>
    <source>
        <strain evidence="4 5">CAU 1492</strain>
    </source>
</reference>
<feature type="region of interest" description="Disordered" evidence="1">
    <location>
        <begin position="274"/>
        <end position="306"/>
    </location>
</feature>
<comment type="caution">
    <text evidence="4">The sequence shown here is derived from an EMBL/GenBank/DDBJ whole genome shotgun (WGS) entry which is preliminary data.</text>
</comment>
<keyword evidence="2" id="KW-0732">Signal</keyword>
<protein>
    <submittedName>
        <fullName evidence="4">Endonuclease/exonuclease/phosphatase family protein</fullName>
    </submittedName>
</protein>
<feature type="signal peptide" evidence="2">
    <location>
        <begin position="1"/>
        <end position="22"/>
    </location>
</feature>
<feature type="chain" id="PRO_5046328509" evidence="2">
    <location>
        <begin position="23"/>
        <end position="363"/>
    </location>
</feature>
<keyword evidence="5" id="KW-1185">Reference proteome</keyword>
<dbReference type="Pfam" id="PF03372">
    <property type="entry name" value="Exo_endo_phos"/>
    <property type="match status" value="1"/>
</dbReference>
<evidence type="ECO:0000256" key="2">
    <source>
        <dbReference type="SAM" id="SignalP"/>
    </source>
</evidence>
<evidence type="ECO:0000259" key="3">
    <source>
        <dbReference type="Pfam" id="PF03372"/>
    </source>
</evidence>
<sequence length="363" mass="38906">MTARRAVACLVLSLALAMPATAETLRVATYNIEVSRRGPGILLRDISRGEDPKIAAVIEVIATVQPDVLALQGIDWDLDGLALAALQQALTRAGAVYAHTFSAQPNTGLPSGHDMDGDGRLDEPEDMQGYGEFTGADGMAILSRLPIDRDDIRDFSAVLWRDLPGAQLPTHPDGSAFPTVEAQAAQRLSSVAHWAVPVRLPSGQTLTVLTFHATPPVFDGPEDRNGRRNADEILFWRAYLDGAFGPAPDERFIIAGDANLDPHDSDGRREAITTLLNDPRLTDPRPASPGAETAPTPGHTGPDALDTVDWDGIGRLRVDYVLPSADLRVTGAGVFWPAPDEPGYDAATTASRHRLVWVDIDAP</sequence>
<dbReference type="Gene3D" id="3.60.10.10">
    <property type="entry name" value="Endonuclease/exonuclease/phosphatase"/>
    <property type="match status" value="1"/>
</dbReference>
<keyword evidence="4" id="KW-0255">Endonuclease</keyword>
<proteinExistence type="predicted"/>
<dbReference type="GO" id="GO:0004519">
    <property type="term" value="F:endonuclease activity"/>
    <property type="evidence" value="ECO:0007669"/>
    <property type="project" value="UniProtKB-KW"/>
</dbReference>